<dbReference type="KEGG" id="schy:GVO57_14155"/>
<evidence type="ECO:0000313" key="2">
    <source>
        <dbReference type="Proteomes" id="UP000464468"/>
    </source>
</evidence>
<sequence>MDAAVTDPISGSPMTFLPAIVEKPFRDRATADAEAAQIIRDFLGSTGKPEVNG</sequence>
<evidence type="ECO:0000313" key="1">
    <source>
        <dbReference type="EMBL" id="QHL92032.1"/>
    </source>
</evidence>
<dbReference type="Proteomes" id="UP000464468">
    <property type="component" value="Plasmid pC33"/>
</dbReference>
<dbReference type="AlphaFoldDB" id="A0A7Z2NYC9"/>
<name>A0A7Z2NYC9_9SPHN</name>
<accession>A0A7Z2NYC9</accession>
<organism evidence="1 2">
    <name type="scientific">Sphingomonas changnyeongensis</name>
    <dbReference type="NCBI Taxonomy" id="2698679"/>
    <lineage>
        <taxon>Bacteria</taxon>
        <taxon>Pseudomonadati</taxon>
        <taxon>Pseudomonadota</taxon>
        <taxon>Alphaproteobacteria</taxon>
        <taxon>Sphingomonadales</taxon>
        <taxon>Sphingomonadaceae</taxon>
        <taxon>Sphingomonas</taxon>
    </lineage>
</organism>
<gene>
    <name evidence="1" type="ORF">GVO57_14155</name>
</gene>
<reference evidence="1 2" key="1">
    <citation type="submission" date="2020-01" db="EMBL/GenBank/DDBJ databases">
        <title>Sphingomonas sp. C33 whole genome sequece.</title>
        <authorList>
            <person name="Park C."/>
        </authorList>
    </citation>
    <scope>NUCLEOTIDE SEQUENCE [LARGE SCALE GENOMIC DNA]</scope>
    <source>
        <strain evidence="1 2">C33</strain>
        <plasmid evidence="2">pc33</plasmid>
    </source>
</reference>
<proteinExistence type="predicted"/>
<geneLocation type="plasmid" evidence="2">
    <name>pc33</name>
</geneLocation>
<dbReference type="EMBL" id="CP047896">
    <property type="protein sequence ID" value="QHL92032.1"/>
    <property type="molecule type" value="Genomic_DNA"/>
</dbReference>
<keyword evidence="2" id="KW-1185">Reference proteome</keyword>
<dbReference type="RefSeq" id="WP_160594066.1">
    <property type="nucleotide sequence ID" value="NZ_CP047896.1"/>
</dbReference>
<protein>
    <submittedName>
        <fullName evidence="1">Uncharacterized protein</fullName>
    </submittedName>
</protein>
<keyword evidence="1" id="KW-0614">Plasmid</keyword>